<feature type="site" description="Could play a key role in the communication between the regulatory and the substrate sites" evidence="9">
    <location>
        <position position="71"/>
    </location>
</feature>
<dbReference type="PANTHER" id="PTHR43523">
    <property type="entry name" value="GLUCOSE-1-PHOSPHATE ADENYLYLTRANSFERASE-RELATED"/>
    <property type="match status" value="1"/>
</dbReference>
<dbReference type="PANTHER" id="PTHR43523:SF2">
    <property type="entry name" value="GLUCOSE-1-PHOSPHATE ADENYLYLTRANSFERASE"/>
    <property type="match status" value="1"/>
</dbReference>
<dbReference type="Pfam" id="PF24894">
    <property type="entry name" value="Hexapep_GlmU"/>
    <property type="match status" value="1"/>
</dbReference>
<gene>
    <name evidence="12" type="primary">glgC_2</name>
    <name evidence="9" type="synonym">glgC</name>
    <name evidence="12" type="ORF">Pla144_16780</name>
</gene>
<evidence type="ECO:0000256" key="9">
    <source>
        <dbReference type="HAMAP-Rule" id="MF_00624"/>
    </source>
</evidence>
<evidence type="ECO:0000256" key="7">
    <source>
        <dbReference type="ARBA" id="ARBA00023056"/>
    </source>
</evidence>
<dbReference type="UniPathway" id="UPA00164"/>
<dbReference type="Pfam" id="PF00483">
    <property type="entry name" value="NTP_transferase"/>
    <property type="match status" value="1"/>
</dbReference>
<feature type="binding site" evidence="9">
    <location>
        <position position="175"/>
    </location>
    <ligand>
        <name>alpha-D-glucose 1-phosphate</name>
        <dbReference type="ChEBI" id="CHEBI:58601"/>
    </ligand>
</feature>
<comment type="function">
    <text evidence="9">Involved in the biosynthesis of ADP-glucose, a building block required for the elongation reactions to produce glycogen. Catalyzes the reaction between ATP and alpha-D-glucose 1-phosphate (G1P) to produce pyrophosphate and ADP-Glc.</text>
</comment>
<dbReference type="InterPro" id="IPR023049">
    <property type="entry name" value="GlgC_bac"/>
</dbReference>
<dbReference type="SUPFAM" id="SSF51161">
    <property type="entry name" value="Trimeric LpxA-like enzymes"/>
    <property type="match status" value="1"/>
</dbReference>
<evidence type="ECO:0000313" key="13">
    <source>
        <dbReference type="Proteomes" id="UP000318437"/>
    </source>
</evidence>
<evidence type="ECO:0000259" key="11">
    <source>
        <dbReference type="Pfam" id="PF24894"/>
    </source>
</evidence>
<sequence length="420" mass="47350">MEYPELPTQIVTDIKYTLALVLAGGRGTRLKDLTRWRVKPAVPFGGEYRIVDFALSNCINSGVRKIGVLTQYKSQSLIRHIIHGWGVLHAELGEFIEILPAQQRIAEKWYSGTADAVYQNIDIVRRYNPDYVLLLAGDHIYKMDYSPLISYHRLRKSDLTISCIEIPVELASEFGVMQVDDEQRVVGFEEKPNSPKPIPGTRDRALASMGIYVFDTAFLFEQLILDADDANSSHDFGKDIIPSLIQSHRVFACPFQSVGGGQYWRDVGTLDAYWQTNMELVGEAPELKLHDRKWPIRTNSRQYPPAKFIFNEAHRRGLAVDSLVTNGSIISGGYVENSLLFYDVRIEEQAEVRQSVILPEVVIGSKCRIRKAIIDKGCKVPSGTVIGEDPAEDWERFHVSPGGVVLATPEMFGQMIHKVR</sequence>
<evidence type="ECO:0000256" key="4">
    <source>
        <dbReference type="ARBA" id="ARBA00022695"/>
    </source>
</evidence>
<dbReference type="InterPro" id="IPR011831">
    <property type="entry name" value="ADP-Glc_PPase"/>
</dbReference>
<dbReference type="RefSeq" id="WP_146449829.1">
    <property type="nucleotide sequence ID" value="NZ_SJPS01000002.1"/>
</dbReference>
<dbReference type="AlphaFoldDB" id="A0A5C6CUY3"/>
<dbReference type="GO" id="GO:0005978">
    <property type="term" value="P:glycogen biosynthetic process"/>
    <property type="evidence" value="ECO:0007669"/>
    <property type="project" value="UniProtKB-UniRule"/>
</dbReference>
<feature type="binding site" evidence="9">
    <location>
        <position position="208"/>
    </location>
    <ligand>
        <name>alpha-D-glucose 1-phosphate</name>
        <dbReference type="ChEBI" id="CHEBI:58601"/>
    </ligand>
</feature>
<keyword evidence="4 9" id="KW-0548">Nucleotidyltransferase</keyword>
<evidence type="ECO:0000313" key="12">
    <source>
        <dbReference type="EMBL" id="TWU28390.1"/>
    </source>
</evidence>
<feature type="domain" description="Nucleotidyl transferase" evidence="10">
    <location>
        <begin position="19"/>
        <end position="280"/>
    </location>
</feature>
<dbReference type="NCBIfam" id="TIGR02091">
    <property type="entry name" value="glgC"/>
    <property type="match status" value="1"/>
</dbReference>
<evidence type="ECO:0000256" key="1">
    <source>
        <dbReference type="ARBA" id="ARBA00010443"/>
    </source>
</evidence>
<dbReference type="NCBIfam" id="NF002023">
    <property type="entry name" value="PRK00844.1"/>
    <property type="match status" value="1"/>
</dbReference>
<dbReference type="NCBIfam" id="NF001947">
    <property type="entry name" value="PRK00725.1"/>
    <property type="match status" value="1"/>
</dbReference>
<dbReference type="Gene3D" id="3.90.550.10">
    <property type="entry name" value="Spore Coat Polysaccharide Biosynthesis Protein SpsA, Chain A"/>
    <property type="match status" value="1"/>
</dbReference>
<evidence type="ECO:0000256" key="2">
    <source>
        <dbReference type="ARBA" id="ARBA00022600"/>
    </source>
</evidence>
<dbReference type="CDD" id="cd04651">
    <property type="entry name" value="LbH_G1P_AT_C"/>
    <property type="match status" value="1"/>
</dbReference>
<evidence type="ECO:0000256" key="5">
    <source>
        <dbReference type="ARBA" id="ARBA00022741"/>
    </source>
</evidence>
<accession>A0A5C6CUY3</accession>
<reference evidence="12 13" key="1">
    <citation type="submission" date="2019-02" db="EMBL/GenBank/DDBJ databases">
        <title>Deep-cultivation of Planctomycetes and their phenomic and genomic characterization uncovers novel biology.</title>
        <authorList>
            <person name="Wiegand S."/>
            <person name="Jogler M."/>
            <person name="Boedeker C."/>
            <person name="Pinto D."/>
            <person name="Vollmers J."/>
            <person name="Rivas-Marin E."/>
            <person name="Kohn T."/>
            <person name="Peeters S.H."/>
            <person name="Heuer A."/>
            <person name="Rast P."/>
            <person name="Oberbeckmann S."/>
            <person name="Bunk B."/>
            <person name="Jeske O."/>
            <person name="Meyerdierks A."/>
            <person name="Storesund J.E."/>
            <person name="Kallscheuer N."/>
            <person name="Luecker S."/>
            <person name="Lage O.M."/>
            <person name="Pohl T."/>
            <person name="Merkel B.J."/>
            <person name="Hornburger P."/>
            <person name="Mueller R.-W."/>
            <person name="Bruemmer F."/>
            <person name="Labrenz M."/>
            <person name="Spormann A.M."/>
            <person name="Op Den Camp H."/>
            <person name="Overmann J."/>
            <person name="Amann R."/>
            <person name="Jetten M.S.M."/>
            <person name="Mascher T."/>
            <person name="Medema M.H."/>
            <person name="Devos D.P."/>
            <person name="Kaster A.-K."/>
            <person name="Ovreas L."/>
            <person name="Rohde M."/>
            <person name="Galperin M.Y."/>
            <person name="Jogler C."/>
        </authorList>
    </citation>
    <scope>NUCLEOTIDE SEQUENCE [LARGE SCALE GENOMIC DNA]</scope>
    <source>
        <strain evidence="12 13">Pla144</strain>
    </source>
</reference>
<dbReference type="EC" id="2.7.7.27" evidence="9"/>
<evidence type="ECO:0000256" key="8">
    <source>
        <dbReference type="ARBA" id="ARBA00023277"/>
    </source>
</evidence>
<keyword evidence="7 9" id="KW-0320">Glycogen biosynthesis</keyword>
<dbReference type="Proteomes" id="UP000318437">
    <property type="component" value="Unassembled WGS sequence"/>
</dbReference>
<dbReference type="Gene3D" id="2.160.10.10">
    <property type="entry name" value="Hexapeptide repeat proteins"/>
    <property type="match status" value="1"/>
</dbReference>
<dbReference type="InterPro" id="IPR005835">
    <property type="entry name" value="NTP_transferase_dom"/>
</dbReference>
<keyword evidence="8 9" id="KW-0119">Carbohydrate metabolism</keyword>
<evidence type="ECO:0000256" key="6">
    <source>
        <dbReference type="ARBA" id="ARBA00022840"/>
    </source>
</evidence>
<keyword evidence="5 9" id="KW-0547">Nucleotide-binding</keyword>
<protein>
    <recommendedName>
        <fullName evidence="9">Glucose-1-phosphate adenylyltransferase</fullName>
        <ecNumber evidence="9">2.7.7.27</ecNumber>
    </recommendedName>
    <alternativeName>
        <fullName evidence="9">ADP-glucose pyrophosphorylase</fullName>
        <shortName evidence="9">ADPGlc PPase</shortName>
    </alternativeName>
    <alternativeName>
        <fullName evidence="9">ADP-glucose synthase</fullName>
    </alternativeName>
</protein>
<dbReference type="CDD" id="cd02508">
    <property type="entry name" value="ADP_Glucose_PP"/>
    <property type="match status" value="1"/>
</dbReference>
<dbReference type="InterPro" id="IPR029044">
    <property type="entry name" value="Nucleotide-diphossugar_trans"/>
</dbReference>
<dbReference type="PROSITE" id="PS00809">
    <property type="entry name" value="ADP_GLC_PYROPHOSPH_2"/>
    <property type="match status" value="1"/>
</dbReference>
<keyword evidence="6 9" id="KW-0067">ATP-binding</keyword>
<feature type="binding site" evidence="9">
    <location>
        <position position="110"/>
    </location>
    <ligand>
        <name>alpha-D-glucose 1-phosphate</name>
        <dbReference type="ChEBI" id="CHEBI:58601"/>
    </ligand>
</feature>
<dbReference type="InterPro" id="IPR005836">
    <property type="entry name" value="ADP_Glu_pyroP_CS"/>
</dbReference>
<dbReference type="HAMAP" id="MF_00624">
    <property type="entry name" value="GlgC"/>
    <property type="match status" value="1"/>
</dbReference>
<dbReference type="OrthoDB" id="9801810at2"/>
<comment type="similarity">
    <text evidence="1 9">Belongs to the bacterial/plant glucose-1-phosphate adenylyltransferase family.</text>
</comment>
<name>A0A5C6CUY3_9BACT</name>
<proteinExistence type="inferred from homology"/>
<feature type="domain" description="Glucose-1-phosphate adenylyltransferase/Bifunctional protein GlmU-like C-terminal hexapeptide" evidence="11">
    <location>
        <begin position="304"/>
        <end position="406"/>
    </location>
</feature>
<evidence type="ECO:0000259" key="10">
    <source>
        <dbReference type="Pfam" id="PF00483"/>
    </source>
</evidence>
<dbReference type="InterPro" id="IPR056818">
    <property type="entry name" value="GlmU/GlgC-like_hexapep"/>
</dbReference>
<keyword evidence="13" id="KW-1185">Reference proteome</keyword>
<comment type="catalytic activity">
    <reaction evidence="9">
        <text>alpha-D-glucose 1-phosphate + ATP + H(+) = ADP-alpha-D-glucose + diphosphate</text>
        <dbReference type="Rhea" id="RHEA:12120"/>
        <dbReference type="ChEBI" id="CHEBI:15378"/>
        <dbReference type="ChEBI" id="CHEBI:30616"/>
        <dbReference type="ChEBI" id="CHEBI:33019"/>
        <dbReference type="ChEBI" id="CHEBI:57498"/>
        <dbReference type="ChEBI" id="CHEBI:58601"/>
        <dbReference type="EC" id="2.7.7.27"/>
    </reaction>
</comment>
<evidence type="ECO:0000256" key="3">
    <source>
        <dbReference type="ARBA" id="ARBA00022679"/>
    </source>
</evidence>
<comment type="caution">
    <text evidence="12">The sequence shown here is derived from an EMBL/GenBank/DDBJ whole genome shotgun (WGS) entry which is preliminary data.</text>
</comment>
<comment type="pathway">
    <text evidence="9">Glycan biosynthesis; glycogen biosynthesis.</text>
</comment>
<dbReference type="GO" id="GO:0008878">
    <property type="term" value="F:glucose-1-phosphate adenylyltransferase activity"/>
    <property type="evidence" value="ECO:0007669"/>
    <property type="project" value="UniProtKB-UniRule"/>
</dbReference>
<dbReference type="GO" id="GO:0005524">
    <property type="term" value="F:ATP binding"/>
    <property type="evidence" value="ECO:0007669"/>
    <property type="project" value="UniProtKB-KW"/>
</dbReference>
<comment type="subunit">
    <text evidence="9">Homotetramer.</text>
</comment>
<feature type="site" description="Could play a key role in the communication between the regulatory and the substrate sites" evidence="9">
    <location>
        <position position="109"/>
    </location>
</feature>
<keyword evidence="3 9" id="KW-0808">Transferase</keyword>
<dbReference type="InterPro" id="IPR011004">
    <property type="entry name" value="Trimer_LpxA-like_sf"/>
</dbReference>
<dbReference type="SUPFAM" id="SSF53448">
    <property type="entry name" value="Nucleotide-diphospho-sugar transferases"/>
    <property type="match status" value="1"/>
</dbReference>
<feature type="binding site" evidence="9">
    <location>
        <begin position="190"/>
        <end position="191"/>
    </location>
    <ligand>
        <name>alpha-D-glucose 1-phosphate</name>
        <dbReference type="ChEBI" id="CHEBI:58601"/>
    </ligand>
</feature>
<dbReference type="EMBL" id="SJPS01000002">
    <property type="protein sequence ID" value="TWU28390.1"/>
    <property type="molecule type" value="Genomic_DNA"/>
</dbReference>
<keyword evidence="2 9" id="KW-0321">Glycogen metabolism</keyword>
<organism evidence="12 13">
    <name type="scientific">Bythopirellula polymerisocia</name>
    <dbReference type="NCBI Taxonomy" id="2528003"/>
    <lineage>
        <taxon>Bacteria</taxon>
        <taxon>Pseudomonadati</taxon>
        <taxon>Planctomycetota</taxon>
        <taxon>Planctomycetia</taxon>
        <taxon>Pirellulales</taxon>
        <taxon>Lacipirellulaceae</taxon>
        <taxon>Bythopirellula</taxon>
    </lineage>
</organism>